<accession>A0A2Z5G016</accession>
<sequence length="143" mass="15731">MSCLPSYFAHDNLKLNKRLSVNVGLNHEHRRQPVDTRNHLGSFDVATNSDLSYPDTNVLGLERAMVKRAADSTPSLFFPGWGPLLKEEGSYDMTFSAMSGAETPYTGWGTGMVDLDNDGFPDIFLVAGNVYPKVENENDAISS</sequence>
<dbReference type="RefSeq" id="WP_114207281.1">
    <property type="nucleotide sequence ID" value="NZ_CP030840.1"/>
</dbReference>
<gene>
    <name evidence="1" type="ORF">ACPOL_2610</name>
</gene>
<dbReference type="EMBL" id="CP030840">
    <property type="protein sequence ID" value="AXC11926.1"/>
    <property type="molecule type" value="Genomic_DNA"/>
</dbReference>
<dbReference type="AlphaFoldDB" id="A0A2Z5G016"/>
<evidence type="ECO:0000313" key="2">
    <source>
        <dbReference type="Proteomes" id="UP000253606"/>
    </source>
</evidence>
<proteinExistence type="predicted"/>
<name>A0A2Z5G016_9BACT</name>
<reference evidence="1 2" key="1">
    <citation type="journal article" date="2018" name="Front. Microbiol.">
        <title>Hydrolytic Capabilities as a Key to Environmental Success: Chitinolytic and Cellulolytic Acidobacteria From Acidic Sub-arctic Soils and Boreal Peatlands.</title>
        <authorList>
            <person name="Belova S.E."/>
            <person name="Ravin N.V."/>
            <person name="Pankratov T.A."/>
            <person name="Rakitin A.L."/>
            <person name="Ivanova A.A."/>
            <person name="Beletsky A.V."/>
            <person name="Mardanov A.V."/>
            <person name="Sinninghe Damste J.S."/>
            <person name="Dedysh S.N."/>
        </authorList>
    </citation>
    <scope>NUCLEOTIDE SEQUENCE [LARGE SCALE GENOMIC DNA]</scope>
    <source>
        <strain evidence="1 2">SBC82</strain>
    </source>
</reference>
<dbReference type="Proteomes" id="UP000253606">
    <property type="component" value="Chromosome"/>
</dbReference>
<protein>
    <submittedName>
        <fullName evidence="1">Uncharacterized protein</fullName>
    </submittedName>
</protein>
<dbReference type="InterPro" id="IPR028994">
    <property type="entry name" value="Integrin_alpha_N"/>
</dbReference>
<dbReference type="SUPFAM" id="SSF69318">
    <property type="entry name" value="Integrin alpha N-terminal domain"/>
    <property type="match status" value="1"/>
</dbReference>
<evidence type="ECO:0000313" key="1">
    <source>
        <dbReference type="EMBL" id="AXC11926.1"/>
    </source>
</evidence>
<organism evidence="1 2">
    <name type="scientific">Acidisarcina polymorpha</name>
    <dbReference type="NCBI Taxonomy" id="2211140"/>
    <lineage>
        <taxon>Bacteria</taxon>
        <taxon>Pseudomonadati</taxon>
        <taxon>Acidobacteriota</taxon>
        <taxon>Terriglobia</taxon>
        <taxon>Terriglobales</taxon>
        <taxon>Acidobacteriaceae</taxon>
        <taxon>Acidisarcina</taxon>
    </lineage>
</organism>
<keyword evidence="2" id="KW-1185">Reference proteome</keyword>
<dbReference type="KEGG" id="abas:ACPOL_2610"/>